<dbReference type="InterPro" id="IPR049975">
    <property type="entry name" value="SAV_915-like_dom"/>
</dbReference>
<dbReference type="AlphaFoldDB" id="A0A147EMF1"/>
<dbReference type="EMBL" id="LDRK01000052">
    <property type="protein sequence ID" value="KTR85580.1"/>
    <property type="molecule type" value="Genomic_DNA"/>
</dbReference>
<organism evidence="1 2">
    <name type="scientific">Leucobacter chromiiresistens</name>
    <dbReference type="NCBI Taxonomy" id="1079994"/>
    <lineage>
        <taxon>Bacteria</taxon>
        <taxon>Bacillati</taxon>
        <taxon>Actinomycetota</taxon>
        <taxon>Actinomycetes</taxon>
        <taxon>Micrococcales</taxon>
        <taxon>Microbacteriaceae</taxon>
        <taxon>Leucobacter</taxon>
    </lineage>
</organism>
<accession>A0A147EMF1</accession>
<keyword evidence="2" id="KW-1185">Reference proteome</keyword>
<proteinExistence type="predicted"/>
<evidence type="ECO:0000313" key="1">
    <source>
        <dbReference type="EMBL" id="KTR85580.1"/>
    </source>
</evidence>
<dbReference type="Proteomes" id="UP000070810">
    <property type="component" value="Unassembled WGS sequence"/>
</dbReference>
<gene>
    <name evidence="1" type="ORF">NS354_08640</name>
</gene>
<evidence type="ECO:0008006" key="3">
    <source>
        <dbReference type="Google" id="ProtNLM"/>
    </source>
</evidence>
<comment type="caution">
    <text evidence="1">The sequence shown here is derived from an EMBL/GenBank/DDBJ whole genome shotgun (WGS) entry which is preliminary data.</text>
</comment>
<reference evidence="1 2" key="1">
    <citation type="journal article" date="2016" name="Front. Microbiol.">
        <title>Genomic Resource of Rice Seed Associated Bacteria.</title>
        <authorList>
            <person name="Midha S."/>
            <person name="Bansal K."/>
            <person name="Sharma S."/>
            <person name="Kumar N."/>
            <person name="Patil P.P."/>
            <person name="Chaudhry V."/>
            <person name="Patil P.B."/>
        </authorList>
    </citation>
    <scope>NUCLEOTIDE SEQUENCE [LARGE SCALE GENOMIC DNA]</scope>
    <source>
        <strain evidence="1 2">NS354</strain>
    </source>
</reference>
<evidence type="ECO:0000313" key="2">
    <source>
        <dbReference type="Proteomes" id="UP000070810"/>
    </source>
</evidence>
<name>A0A147EMF1_9MICO</name>
<dbReference type="PATRIC" id="fig|1079994.3.peg.1939"/>
<sequence length="86" mass="9540">MPPVLYVPVRESAAGRIAEVRPTREGRRALLAYSALDRLLVHCGDAQPWVLVRLADLEVIMAEQPFDLVAFDPEIPVGFSENGRLV</sequence>
<dbReference type="NCBIfam" id="NF042914">
    <property type="entry name" value="SAV915_dom"/>
    <property type="match status" value="1"/>
</dbReference>
<protein>
    <recommendedName>
        <fullName evidence="3">SseB protein N-terminal domain-containing protein</fullName>
    </recommendedName>
</protein>